<keyword evidence="4" id="KW-1185">Reference proteome</keyword>
<comment type="caution">
    <text evidence="3">The sequence shown here is derived from an EMBL/GenBank/DDBJ whole genome shotgun (WGS) entry which is preliminary data.</text>
</comment>
<evidence type="ECO:0000256" key="1">
    <source>
        <dbReference type="ARBA" id="ARBA00006817"/>
    </source>
</evidence>
<dbReference type="InterPro" id="IPR023393">
    <property type="entry name" value="START-like_dom_sf"/>
</dbReference>
<dbReference type="OrthoDB" id="191189at2"/>
<dbReference type="PATRIC" id="fig|1177179.3.peg.229"/>
<dbReference type="Pfam" id="PF08327">
    <property type="entry name" value="AHSA1"/>
    <property type="match status" value="1"/>
</dbReference>
<name>L0WH69_9GAMM</name>
<dbReference type="eggNOG" id="COG3832">
    <property type="taxonomic scope" value="Bacteria"/>
</dbReference>
<sequence>MKLSDITAPSQTEALTLVFELAHPPEKIWRALTIPELMAEWLLPSTGFKPEVDTAFTFQAPPQENWDGLVHCRLLAIHAPRLLRYSWCVGDLNTQVTFTLEPDGTGTRLVLDHAGFGRDQNRNFAGARHGWKAMGQKLADLLDEQD</sequence>
<gene>
    <name evidence="3" type="ORF">A11A3_01180</name>
</gene>
<dbReference type="InterPro" id="IPR013538">
    <property type="entry name" value="ASHA1/2-like_C"/>
</dbReference>
<dbReference type="EMBL" id="AMRJ01000001">
    <property type="protein sequence ID" value="EKF76064.1"/>
    <property type="molecule type" value="Genomic_DNA"/>
</dbReference>
<dbReference type="RefSeq" id="WP_008927427.1">
    <property type="nucleotide sequence ID" value="NZ_AMRJ01000001.1"/>
</dbReference>
<protein>
    <submittedName>
        <fullName evidence="3">Activator of hsp90 ATPase 1 family protein</fullName>
    </submittedName>
</protein>
<proteinExistence type="inferred from homology"/>
<dbReference type="CDD" id="cd07814">
    <property type="entry name" value="SRPBCC_CalC_Aha1-like"/>
    <property type="match status" value="1"/>
</dbReference>
<evidence type="ECO:0000313" key="3">
    <source>
        <dbReference type="EMBL" id="EKF76064.1"/>
    </source>
</evidence>
<dbReference type="STRING" id="1177179.A11A3_01180"/>
<feature type="domain" description="Activator of Hsp90 ATPase homologue 1/2-like C-terminal" evidence="2">
    <location>
        <begin position="23"/>
        <end position="142"/>
    </location>
</feature>
<accession>L0WH69</accession>
<dbReference type="SUPFAM" id="SSF55961">
    <property type="entry name" value="Bet v1-like"/>
    <property type="match status" value="1"/>
</dbReference>
<comment type="similarity">
    <text evidence="1">Belongs to the AHA1 family.</text>
</comment>
<evidence type="ECO:0000313" key="4">
    <source>
        <dbReference type="Proteomes" id="UP000010164"/>
    </source>
</evidence>
<organism evidence="3 4">
    <name type="scientific">Alcanivorax hongdengensis A-11-3</name>
    <dbReference type="NCBI Taxonomy" id="1177179"/>
    <lineage>
        <taxon>Bacteria</taxon>
        <taxon>Pseudomonadati</taxon>
        <taxon>Pseudomonadota</taxon>
        <taxon>Gammaproteobacteria</taxon>
        <taxon>Oceanospirillales</taxon>
        <taxon>Alcanivoracaceae</taxon>
        <taxon>Alcanivorax</taxon>
    </lineage>
</organism>
<reference evidence="3 4" key="1">
    <citation type="journal article" date="2012" name="J. Bacteriol.">
        <title>Genome Sequence of the Alkane-Degrading Bacterium Alcanivorax hongdengensis Type Strain A-11-3.</title>
        <authorList>
            <person name="Lai Q."/>
            <person name="Shao Z."/>
        </authorList>
    </citation>
    <scope>NUCLEOTIDE SEQUENCE [LARGE SCALE GENOMIC DNA]</scope>
    <source>
        <strain evidence="3 4">A-11-3</strain>
    </source>
</reference>
<evidence type="ECO:0000259" key="2">
    <source>
        <dbReference type="Pfam" id="PF08327"/>
    </source>
</evidence>
<dbReference type="AlphaFoldDB" id="L0WH69"/>
<dbReference type="Gene3D" id="3.30.530.20">
    <property type="match status" value="1"/>
</dbReference>
<dbReference type="Proteomes" id="UP000010164">
    <property type="component" value="Unassembled WGS sequence"/>
</dbReference>